<reference evidence="1" key="1">
    <citation type="submission" date="2022-10" db="EMBL/GenBank/DDBJ databases">
        <authorList>
            <person name="Chen Y."/>
            <person name="Dougan E. K."/>
            <person name="Chan C."/>
            <person name="Rhodes N."/>
            <person name="Thang M."/>
        </authorList>
    </citation>
    <scope>NUCLEOTIDE SEQUENCE</scope>
</reference>
<comment type="caution">
    <text evidence="1">The sequence shown here is derived from an EMBL/GenBank/DDBJ whole genome shotgun (WGS) entry which is preliminary data.</text>
</comment>
<accession>A0A9P1CT09</accession>
<protein>
    <submittedName>
        <fullName evidence="1">Uncharacterized protein</fullName>
    </submittedName>
</protein>
<dbReference type="Pfam" id="PF08757">
    <property type="entry name" value="CotH"/>
    <property type="match status" value="1"/>
</dbReference>
<gene>
    <name evidence="1" type="ORF">C1SCF055_LOCUS24362</name>
</gene>
<dbReference type="PANTHER" id="PTHR40050:SF1">
    <property type="entry name" value="INNER SPORE COAT PROTEIN H"/>
    <property type="match status" value="1"/>
</dbReference>
<evidence type="ECO:0000313" key="3">
    <source>
        <dbReference type="Proteomes" id="UP001152797"/>
    </source>
</evidence>
<dbReference type="OrthoDB" id="443424at2759"/>
<dbReference type="Proteomes" id="UP001152797">
    <property type="component" value="Unassembled WGS sequence"/>
</dbReference>
<dbReference type="AlphaFoldDB" id="A0A9P1CT09"/>
<dbReference type="PANTHER" id="PTHR40050">
    <property type="entry name" value="INNER SPORE COAT PROTEIN H"/>
    <property type="match status" value="1"/>
</dbReference>
<organism evidence="1">
    <name type="scientific">Cladocopium goreaui</name>
    <dbReference type="NCBI Taxonomy" id="2562237"/>
    <lineage>
        <taxon>Eukaryota</taxon>
        <taxon>Sar</taxon>
        <taxon>Alveolata</taxon>
        <taxon>Dinophyceae</taxon>
        <taxon>Suessiales</taxon>
        <taxon>Symbiodiniaceae</taxon>
        <taxon>Cladocopium</taxon>
    </lineage>
</organism>
<dbReference type="EMBL" id="CAMXCT030002418">
    <property type="protein sequence ID" value="CAL4785339.1"/>
    <property type="molecule type" value="Genomic_DNA"/>
</dbReference>
<name>A0A9P1CT09_9DINO</name>
<reference evidence="2" key="2">
    <citation type="submission" date="2024-04" db="EMBL/GenBank/DDBJ databases">
        <authorList>
            <person name="Chen Y."/>
            <person name="Shah S."/>
            <person name="Dougan E. K."/>
            <person name="Thang M."/>
            <person name="Chan C."/>
        </authorList>
    </citation>
    <scope>NUCLEOTIDE SEQUENCE [LARGE SCALE GENOMIC DNA]</scope>
</reference>
<dbReference type="EMBL" id="CAMXCT020002418">
    <property type="protein sequence ID" value="CAL1151402.1"/>
    <property type="molecule type" value="Genomic_DNA"/>
</dbReference>
<sequence length="380" mass="43123">MHTRGHSSAMFPKHQFGLRLPKAIPVLGMTPARTWVLATSFVDASFQRNPVAFDIYRHLGGWATETEYVNVDWHGQDYGLYYVGQRIKCGQGRLDVCHRDKDPAASGFLLTIDWAKPGDVAIQSNVTSTFFNVLYPKGALTSQEHSFLVRLINEVDLQVAGLSKHDYFSKIVDFPSFIRYFILEELAKDVDGYAFSNYVKIKNGVLFHAAPWDFDLAFNFACMPRYFTNALTGEAETGVRGWNVENSRSDALWIGPMGFPGGSVQEFGMNKRQLFLNIWKYPGFKVAFATAWREARQRALGDEALVSMVAHRSRVIATSAERDLHIWRHAMLPTQDTNRCAFWNCCAPQDAQSFEEAQEHLTSYLLARARWIDANVDLLN</sequence>
<evidence type="ECO:0000313" key="1">
    <source>
        <dbReference type="EMBL" id="CAI3998027.1"/>
    </source>
</evidence>
<proteinExistence type="predicted"/>
<dbReference type="EMBL" id="CAMXCT010002418">
    <property type="protein sequence ID" value="CAI3998027.1"/>
    <property type="molecule type" value="Genomic_DNA"/>
</dbReference>
<evidence type="ECO:0000313" key="2">
    <source>
        <dbReference type="EMBL" id="CAL1151402.1"/>
    </source>
</evidence>
<dbReference type="InterPro" id="IPR014867">
    <property type="entry name" value="Spore_coat_CotH_CotH2/3/7"/>
</dbReference>
<keyword evidence="3" id="KW-1185">Reference proteome</keyword>